<dbReference type="InterPro" id="IPR029044">
    <property type="entry name" value="Nucleotide-diphossugar_trans"/>
</dbReference>
<dbReference type="PANTHER" id="PTHR48090">
    <property type="entry name" value="UNDECAPRENYL-PHOSPHATE 4-DEOXY-4-FORMAMIDO-L-ARABINOSE TRANSFERASE-RELATED"/>
    <property type="match status" value="1"/>
</dbReference>
<evidence type="ECO:0000256" key="3">
    <source>
        <dbReference type="ARBA" id="ARBA00022679"/>
    </source>
</evidence>
<organism evidence="9 10">
    <name type="scientific">Rossellomorea pakistanensis</name>
    <dbReference type="NCBI Taxonomy" id="992288"/>
    <lineage>
        <taxon>Bacteria</taxon>
        <taxon>Bacillati</taxon>
        <taxon>Bacillota</taxon>
        <taxon>Bacilli</taxon>
        <taxon>Bacillales</taxon>
        <taxon>Bacillaceae</taxon>
        <taxon>Rossellomorea</taxon>
    </lineage>
</organism>
<dbReference type="EMBL" id="JAFBDZ010000002">
    <property type="protein sequence ID" value="MBM7585508.1"/>
    <property type="molecule type" value="Genomic_DNA"/>
</dbReference>
<evidence type="ECO:0000256" key="1">
    <source>
        <dbReference type="ARBA" id="ARBA00004141"/>
    </source>
</evidence>
<reference evidence="9 10" key="1">
    <citation type="submission" date="2021-01" db="EMBL/GenBank/DDBJ databases">
        <title>Genomic Encyclopedia of Type Strains, Phase IV (KMG-IV): sequencing the most valuable type-strain genomes for metagenomic binning, comparative biology and taxonomic classification.</title>
        <authorList>
            <person name="Goeker M."/>
        </authorList>
    </citation>
    <scope>NUCLEOTIDE SEQUENCE [LARGE SCALE GENOMIC DNA]</scope>
    <source>
        <strain evidence="9 10">DSM 24834</strain>
    </source>
</reference>
<keyword evidence="5 7" id="KW-1133">Transmembrane helix</keyword>
<comment type="caution">
    <text evidence="9">The sequence shown here is derived from an EMBL/GenBank/DDBJ whole genome shotgun (WGS) entry which is preliminary data.</text>
</comment>
<dbReference type="InterPro" id="IPR001173">
    <property type="entry name" value="Glyco_trans_2-like"/>
</dbReference>
<evidence type="ECO:0000259" key="8">
    <source>
        <dbReference type="Pfam" id="PF00535"/>
    </source>
</evidence>
<evidence type="ECO:0000256" key="6">
    <source>
        <dbReference type="ARBA" id="ARBA00023136"/>
    </source>
</evidence>
<evidence type="ECO:0000256" key="2">
    <source>
        <dbReference type="ARBA" id="ARBA00022676"/>
    </source>
</evidence>
<evidence type="ECO:0000256" key="7">
    <source>
        <dbReference type="SAM" id="Phobius"/>
    </source>
</evidence>
<comment type="subcellular location">
    <subcellularLocation>
        <location evidence="1">Membrane</location>
        <topology evidence="1">Multi-pass membrane protein</topology>
    </subcellularLocation>
</comment>
<evidence type="ECO:0000313" key="9">
    <source>
        <dbReference type="EMBL" id="MBM7585508.1"/>
    </source>
</evidence>
<accession>A0ABS2NCE0</accession>
<feature type="domain" description="Glycosyltransferase 2-like" evidence="8">
    <location>
        <begin position="7"/>
        <end position="175"/>
    </location>
</feature>
<dbReference type="SUPFAM" id="SSF53448">
    <property type="entry name" value="Nucleotide-diphospho-sugar transferases"/>
    <property type="match status" value="1"/>
</dbReference>
<keyword evidence="4 7" id="KW-0812">Transmembrane</keyword>
<dbReference type="Gene3D" id="3.90.550.10">
    <property type="entry name" value="Spore Coat Polysaccharide Biosynthesis Protein SpsA, Chain A"/>
    <property type="match status" value="1"/>
</dbReference>
<keyword evidence="2" id="KW-0328">Glycosyltransferase</keyword>
<keyword evidence="10" id="KW-1185">Reference proteome</keyword>
<keyword evidence="3" id="KW-0808">Transferase</keyword>
<name>A0ABS2NCE0_9BACI</name>
<dbReference type="RefSeq" id="WP_205171596.1">
    <property type="nucleotide sequence ID" value="NZ_JAFBDZ010000002.1"/>
</dbReference>
<dbReference type="CDD" id="cd04187">
    <property type="entry name" value="DPM1_like_bac"/>
    <property type="match status" value="1"/>
</dbReference>
<feature type="transmembrane region" description="Helical" evidence="7">
    <location>
        <begin position="238"/>
        <end position="258"/>
    </location>
</feature>
<dbReference type="Pfam" id="PF00535">
    <property type="entry name" value="Glycos_transf_2"/>
    <property type="match status" value="1"/>
</dbReference>
<sequence length="345" mass="39254">MNVPILTIVVPCYNEEEVLPETISQLNTFLGQLEEEGVVSDKSKILFVDDGSKDQTWKMVYKASLQEKRIRGLKLSKNVGHQNALLAGLFTTKEASDCVVSIDADLQDDIDVIREFVQKFKEGFDIVYGVRRKRDTDTYFKKTTAQGFYKLMQAMGVNLVYNHADFRLMSKRALDGLERFEEVNLFLRGIVPLIGFNSTSVYYDRKERLAGETKYSLKKMLSFSFDGITSFSVTPIRMVMAVGCISFFFSLLFGIYILGSKYFGHTESGWTSLIASIWLIGGLQLMAIGLVGEYVGKIYNESKRRPKFIVDIDTFNLPMSRKLINSRGNQDESYSADYRKLPETN</sequence>
<gene>
    <name evidence="9" type="ORF">JOC86_002050</name>
</gene>
<keyword evidence="6 7" id="KW-0472">Membrane</keyword>
<protein>
    <submittedName>
        <fullName evidence="9">Glycosyltransferase involved in cell wall biosynthesis</fullName>
    </submittedName>
</protein>
<feature type="transmembrane region" description="Helical" evidence="7">
    <location>
        <begin position="270"/>
        <end position="295"/>
    </location>
</feature>
<evidence type="ECO:0000256" key="5">
    <source>
        <dbReference type="ARBA" id="ARBA00022989"/>
    </source>
</evidence>
<dbReference type="PANTHER" id="PTHR48090:SF1">
    <property type="entry name" value="PROPHAGE BACTOPRENOL GLUCOSYL TRANSFERASE HOMOLOG"/>
    <property type="match status" value="1"/>
</dbReference>
<evidence type="ECO:0000256" key="4">
    <source>
        <dbReference type="ARBA" id="ARBA00022692"/>
    </source>
</evidence>
<proteinExistence type="predicted"/>
<dbReference type="InterPro" id="IPR050256">
    <property type="entry name" value="Glycosyltransferase_2"/>
</dbReference>
<dbReference type="Proteomes" id="UP001646157">
    <property type="component" value="Unassembled WGS sequence"/>
</dbReference>
<evidence type="ECO:0000313" key="10">
    <source>
        <dbReference type="Proteomes" id="UP001646157"/>
    </source>
</evidence>